<dbReference type="KEGG" id="mcha:111022681"/>
<proteinExistence type="predicted"/>
<dbReference type="Pfam" id="PF25099">
    <property type="entry name" value="GOLD_PATL1_C"/>
    <property type="match status" value="1"/>
</dbReference>
<dbReference type="InterPro" id="IPR036865">
    <property type="entry name" value="CRAL-TRIO_dom_sf"/>
</dbReference>
<evidence type="ECO:0000313" key="7">
    <source>
        <dbReference type="RefSeq" id="XP_022155579.1"/>
    </source>
</evidence>
<protein>
    <submittedName>
        <fullName evidence="7">Patellin-4-like isoform X1</fullName>
    </submittedName>
</protein>
<dbReference type="AlphaFoldDB" id="A0A6J1DQP3"/>
<dbReference type="Pfam" id="PF00650">
    <property type="entry name" value="CRAL_TRIO"/>
    <property type="match status" value="1"/>
</dbReference>
<reference evidence="7" key="1">
    <citation type="submission" date="2025-08" db="UniProtKB">
        <authorList>
            <consortium name="RefSeq"/>
        </authorList>
    </citation>
    <scope>IDENTIFICATION</scope>
    <source>
        <strain evidence="7">OHB3-1</strain>
    </source>
</reference>
<dbReference type="InterPro" id="IPR056794">
    <property type="entry name" value="PATL1-6_C_GOLD"/>
</dbReference>
<gene>
    <name evidence="7" type="primary">LOC111022681</name>
</gene>
<dbReference type="RefSeq" id="XP_022155579.1">
    <property type="nucleotide sequence ID" value="XM_022299887.1"/>
</dbReference>
<dbReference type="SMART" id="SM00516">
    <property type="entry name" value="SEC14"/>
    <property type="match status" value="1"/>
</dbReference>
<keyword evidence="3" id="KW-0472">Membrane</keyword>
<dbReference type="GeneID" id="111022681"/>
<dbReference type="GO" id="GO:0008289">
    <property type="term" value="F:lipid binding"/>
    <property type="evidence" value="ECO:0007669"/>
    <property type="project" value="InterPro"/>
</dbReference>
<name>A0A6J1DQP3_MOMCH</name>
<dbReference type="InterPro" id="IPR044834">
    <property type="entry name" value="PATL"/>
</dbReference>
<comment type="subcellular location">
    <subcellularLocation>
        <location evidence="1">Membrane</location>
    </subcellularLocation>
</comment>
<evidence type="ECO:0000256" key="1">
    <source>
        <dbReference type="ARBA" id="ARBA00004370"/>
    </source>
</evidence>
<dbReference type="Proteomes" id="UP000504603">
    <property type="component" value="Unplaced"/>
</dbReference>
<evidence type="ECO:0000259" key="5">
    <source>
        <dbReference type="PROSITE" id="PS50191"/>
    </source>
</evidence>
<dbReference type="InterPro" id="IPR036273">
    <property type="entry name" value="CRAL/TRIO_N_dom_sf"/>
</dbReference>
<accession>A0A6J1DQP3</accession>
<dbReference type="SUPFAM" id="SSF52087">
    <property type="entry name" value="CRAL/TRIO domain"/>
    <property type="match status" value="1"/>
</dbReference>
<dbReference type="SMART" id="SM01100">
    <property type="entry name" value="CRAL_TRIO_N"/>
    <property type="match status" value="1"/>
</dbReference>
<feature type="region of interest" description="Disordered" evidence="4">
    <location>
        <begin position="32"/>
        <end position="51"/>
    </location>
</feature>
<dbReference type="PANTHER" id="PTHR45932:SF3">
    <property type="entry name" value="PATELLIN-4-LIKE"/>
    <property type="match status" value="1"/>
</dbReference>
<dbReference type="CDD" id="cd00170">
    <property type="entry name" value="SEC14"/>
    <property type="match status" value="1"/>
</dbReference>
<dbReference type="InterPro" id="IPR011074">
    <property type="entry name" value="CRAL/TRIO_N_dom"/>
</dbReference>
<keyword evidence="6" id="KW-1185">Reference proteome</keyword>
<evidence type="ECO:0000256" key="3">
    <source>
        <dbReference type="ARBA" id="ARBA00023136"/>
    </source>
</evidence>
<dbReference type="Gene3D" id="3.40.525.10">
    <property type="entry name" value="CRAL-TRIO lipid binding domain"/>
    <property type="match status" value="1"/>
</dbReference>
<dbReference type="PANTHER" id="PTHR45932">
    <property type="entry name" value="PATELLIN-1"/>
    <property type="match status" value="1"/>
</dbReference>
<dbReference type="GO" id="GO:0016020">
    <property type="term" value="C:membrane"/>
    <property type="evidence" value="ECO:0007669"/>
    <property type="project" value="UniProtKB-SubCell"/>
</dbReference>
<dbReference type="OrthoDB" id="75724at2759"/>
<sequence>MVAERNGWKVYDEMNIMDADRDWNHIMNKDELHQHEDQEDPAQEKTEGDEDLEAMEKKMRKKRKKKALLEFRCRVEDAIIGNYLLGKPKRNVSSKEAAKARDELKEISLWGVPLLPSKGHEGTDILLLKFLKAKHYKVHDAFEMLRKTLKWRKEFKTDGILEEKLGGCDLHNLVGFLDGKDREGHPLWFHANGVLRDKEMYQKTFGAEDQKCDEELFLRWIVQNMEKGIKQLSFSKGGVDSIVQITDLKNSSGPAMKEFRCVSKKALLILQDNYPELVYKNIIINAPFWYYARHILRSKIITPKTKAKFVFANPSKVTKTLVKFIAPEQLPVRYGGLKREDDDDFSPEDKALELTIRGNTAATIEFPVAEGGVTMVWDVTVVGWDVVYKEEFVPEDEGLYRIELQNQKKVGESVRNSFYISEPGKIVITIENPTFNHKKTVFYRSKTKPTVPMYILFNK</sequence>
<keyword evidence="2" id="KW-0813">Transport</keyword>
<dbReference type="Pfam" id="PF03765">
    <property type="entry name" value="CRAL_TRIO_N"/>
    <property type="match status" value="1"/>
</dbReference>
<feature type="compositionally biased region" description="Basic and acidic residues" evidence="4">
    <location>
        <begin position="32"/>
        <end position="46"/>
    </location>
</feature>
<evidence type="ECO:0000256" key="2">
    <source>
        <dbReference type="ARBA" id="ARBA00022448"/>
    </source>
</evidence>
<dbReference type="PROSITE" id="PS50191">
    <property type="entry name" value="CRAL_TRIO"/>
    <property type="match status" value="1"/>
</dbReference>
<dbReference type="SUPFAM" id="SSF46938">
    <property type="entry name" value="CRAL/TRIO N-terminal domain"/>
    <property type="match status" value="1"/>
</dbReference>
<evidence type="ECO:0000256" key="4">
    <source>
        <dbReference type="SAM" id="MobiDB-lite"/>
    </source>
</evidence>
<evidence type="ECO:0000313" key="6">
    <source>
        <dbReference type="Proteomes" id="UP000504603"/>
    </source>
</evidence>
<organism evidence="6 7">
    <name type="scientific">Momordica charantia</name>
    <name type="common">Bitter gourd</name>
    <name type="synonym">Balsam pear</name>
    <dbReference type="NCBI Taxonomy" id="3673"/>
    <lineage>
        <taxon>Eukaryota</taxon>
        <taxon>Viridiplantae</taxon>
        <taxon>Streptophyta</taxon>
        <taxon>Embryophyta</taxon>
        <taxon>Tracheophyta</taxon>
        <taxon>Spermatophyta</taxon>
        <taxon>Magnoliopsida</taxon>
        <taxon>eudicotyledons</taxon>
        <taxon>Gunneridae</taxon>
        <taxon>Pentapetalae</taxon>
        <taxon>rosids</taxon>
        <taxon>fabids</taxon>
        <taxon>Cucurbitales</taxon>
        <taxon>Cucurbitaceae</taxon>
        <taxon>Momordiceae</taxon>
        <taxon>Momordica</taxon>
    </lineage>
</organism>
<dbReference type="InterPro" id="IPR001251">
    <property type="entry name" value="CRAL-TRIO_dom"/>
</dbReference>
<feature type="domain" description="CRAL-TRIO" evidence="5">
    <location>
        <begin position="173"/>
        <end position="342"/>
    </location>
</feature>